<dbReference type="PROSITE" id="PS00903">
    <property type="entry name" value="CYT_DCMP_DEAMINASES_1"/>
    <property type="match status" value="1"/>
</dbReference>
<dbReference type="EMBL" id="LT828648">
    <property type="protein sequence ID" value="SLM48245.1"/>
    <property type="molecule type" value="Genomic_DNA"/>
</dbReference>
<dbReference type="AlphaFoldDB" id="A0A1W1I5J0"/>
<evidence type="ECO:0000313" key="7">
    <source>
        <dbReference type="Proteomes" id="UP000192042"/>
    </source>
</evidence>
<dbReference type="InterPro" id="IPR016192">
    <property type="entry name" value="APOBEC/CMP_deaminase_Zn-bd"/>
</dbReference>
<gene>
    <name evidence="6" type="ORF">NSJP_2073</name>
</gene>
<evidence type="ECO:0000256" key="1">
    <source>
        <dbReference type="ARBA" id="ARBA00006576"/>
    </source>
</evidence>
<dbReference type="InterPro" id="IPR002125">
    <property type="entry name" value="CMP_dCMP_dom"/>
</dbReference>
<dbReference type="GO" id="GO:0005829">
    <property type="term" value="C:cytosol"/>
    <property type="evidence" value="ECO:0007669"/>
    <property type="project" value="TreeGrafter"/>
</dbReference>
<feature type="domain" description="CMP/dCMP-type deaminase" evidence="5">
    <location>
        <begin position="10"/>
        <end position="126"/>
    </location>
</feature>
<dbReference type="SUPFAM" id="SSF53927">
    <property type="entry name" value="Cytidine deaminase-like"/>
    <property type="match status" value="1"/>
</dbReference>
<dbReference type="GO" id="GO:0004126">
    <property type="term" value="F:cytidine deaminase activity"/>
    <property type="evidence" value="ECO:0007669"/>
    <property type="project" value="UniProtKB-EC"/>
</dbReference>
<dbReference type="CDD" id="cd01283">
    <property type="entry name" value="cytidine_deaminase"/>
    <property type="match status" value="1"/>
</dbReference>
<keyword evidence="2" id="KW-0479">Metal-binding</keyword>
<name>A0A1W1I5J0_9BACT</name>
<dbReference type="PANTHER" id="PTHR11644:SF2">
    <property type="entry name" value="CYTIDINE DEAMINASE"/>
    <property type="match status" value="1"/>
</dbReference>
<dbReference type="InterPro" id="IPR050202">
    <property type="entry name" value="Cyt/Deoxycyt_deaminase"/>
</dbReference>
<accession>A0A1W1I5J0</accession>
<dbReference type="EC" id="3.5.4.5" evidence="6"/>
<sequence>MSHLISSFAMTDDDLIQAATQLVGEFRTGPDCVAGRVAAALVTAKGNVYTGICIDLVCSLGSCAEYSAIAEMLKARESEIHTIVSVCGSRIVPPCGRCRELMRQVSDANARTRIIVARGRMATLSELLPFEWKRI</sequence>
<keyword evidence="7" id="KW-1185">Reference proteome</keyword>
<proteinExistence type="inferred from homology"/>
<comment type="similarity">
    <text evidence="1">Belongs to the cytidine and deoxycytidylate deaminase family.</text>
</comment>
<dbReference type="InterPro" id="IPR016193">
    <property type="entry name" value="Cytidine_deaminase-like"/>
</dbReference>
<dbReference type="GO" id="GO:0008270">
    <property type="term" value="F:zinc ion binding"/>
    <property type="evidence" value="ECO:0007669"/>
    <property type="project" value="InterPro"/>
</dbReference>
<dbReference type="Proteomes" id="UP000192042">
    <property type="component" value="Chromosome I"/>
</dbReference>
<reference evidence="6 7" key="1">
    <citation type="submission" date="2017-03" db="EMBL/GenBank/DDBJ databases">
        <authorList>
            <person name="Afonso C.L."/>
            <person name="Miller P.J."/>
            <person name="Scott M.A."/>
            <person name="Spackman E."/>
            <person name="Goraichik I."/>
            <person name="Dimitrov K.M."/>
            <person name="Suarez D.L."/>
            <person name="Swayne D.E."/>
        </authorList>
    </citation>
    <scope>NUCLEOTIDE SEQUENCE [LARGE SCALE GENOMIC DNA]</scope>
    <source>
        <strain evidence="6">Genome sequencing of Nitrospira japonica strain NJ11</strain>
    </source>
</reference>
<dbReference type="Gene3D" id="3.40.140.10">
    <property type="entry name" value="Cytidine Deaminase, domain 2"/>
    <property type="match status" value="1"/>
</dbReference>
<dbReference type="GO" id="GO:0055086">
    <property type="term" value="P:nucleobase-containing small molecule metabolic process"/>
    <property type="evidence" value="ECO:0007669"/>
    <property type="project" value="UniProtKB-ARBA"/>
</dbReference>
<dbReference type="GO" id="GO:0042802">
    <property type="term" value="F:identical protein binding"/>
    <property type="evidence" value="ECO:0007669"/>
    <property type="project" value="UniProtKB-ARBA"/>
</dbReference>
<dbReference type="Pfam" id="PF00383">
    <property type="entry name" value="dCMP_cyt_deam_1"/>
    <property type="match status" value="1"/>
</dbReference>
<evidence type="ECO:0000256" key="4">
    <source>
        <dbReference type="ARBA" id="ARBA00022833"/>
    </source>
</evidence>
<dbReference type="PROSITE" id="PS51747">
    <property type="entry name" value="CYT_DCMP_DEAMINASES_2"/>
    <property type="match status" value="1"/>
</dbReference>
<dbReference type="GO" id="GO:0072527">
    <property type="term" value="P:pyrimidine-containing compound metabolic process"/>
    <property type="evidence" value="ECO:0007669"/>
    <property type="project" value="UniProtKB-ARBA"/>
</dbReference>
<protein>
    <submittedName>
        <fullName evidence="6">Cytidine deaminase protein</fullName>
        <ecNumber evidence="6">3.5.4.5</ecNumber>
    </submittedName>
</protein>
<evidence type="ECO:0000259" key="5">
    <source>
        <dbReference type="PROSITE" id="PS51747"/>
    </source>
</evidence>
<evidence type="ECO:0000313" key="6">
    <source>
        <dbReference type="EMBL" id="SLM48245.1"/>
    </source>
</evidence>
<dbReference type="PANTHER" id="PTHR11644">
    <property type="entry name" value="CYTIDINE DEAMINASE"/>
    <property type="match status" value="1"/>
</dbReference>
<evidence type="ECO:0000256" key="2">
    <source>
        <dbReference type="ARBA" id="ARBA00022723"/>
    </source>
</evidence>
<keyword evidence="4" id="KW-0862">Zinc</keyword>
<dbReference type="KEGG" id="nja:NSJP_2073"/>
<keyword evidence="3 6" id="KW-0378">Hydrolase</keyword>
<evidence type="ECO:0000256" key="3">
    <source>
        <dbReference type="ARBA" id="ARBA00022801"/>
    </source>
</evidence>
<organism evidence="6 7">
    <name type="scientific">Nitrospira japonica</name>
    <dbReference type="NCBI Taxonomy" id="1325564"/>
    <lineage>
        <taxon>Bacteria</taxon>
        <taxon>Pseudomonadati</taxon>
        <taxon>Nitrospirota</taxon>
        <taxon>Nitrospiria</taxon>
        <taxon>Nitrospirales</taxon>
        <taxon>Nitrospiraceae</taxon>
        <taxon>Nitrospira</taxon>
    </lineage>
</organism>
<dbReference type="STRING" id="1325564.NSJP_2073"/>